<feature type="transmembrane region" description="Helical" evidence="6">
    <location>
        <begin position="230"/>
        <end position="255"/>
    </location>
</feature>
<dbReference type="OrthoDB" id="3374311at2"/>
<dbReference type="InterPro" id="IPR000292">
    <property type="entry name" value="For/NO2_transpt"/>
</dbReference>
<sequence>MTDERRREVGDSDAPVEDEIEESFDAVVDEGAERLQRTTRVVLATGFAGGLEIGLGVMGYLAVLHETDSHLLAGIAFSIGLVALYLAHSELFTENFLMPIVALVAREGTVWQLVRLWLGTLVSNLAGGWVVMWLVVQAFPQWHTVLEESARHYVDAPFGLQTAVLAVLGGSTITLVTRMQQGTDSDPAKLVAAVAGGFLLAGLQLFHSILDSLLVFGAIQAGAAITYGQWAAWFGYVLLFNVLGGVVLVTSLRIIRSADLLRGRRREAPEAPDRGTGEQERGTAR</sequence>
<evidence type="ECO:0000313" key="7">
    <source>
        <dbReference type="EMBL" id="KTR53575.1"/>
    </source>
</evidence>
<dbReference type="PATRIC" id="fig|465820.4.peg.452"/>
<evidence type="ECO:0000256" key="3">
    <source>
        <dbReference type="ARBA" id="ARBA00022989"/>
    </source>
</evidence>
<feature type="transmembrane region" description="Helical" evidence="6">
    <location>
        <begin position="116"/>
        <end position="136"/>
    </location>
</feature>
<feature type="transmembrane region" description="Helical" evidence="6">
    <location>
        <begin position="188"/>
        <end position="210"/>
    </location>
</feature>
<feature type="region of interest" description="Disordered" evidence="5">
    <location>
        <begin position="266"/>
        <end position="285"/>
    </location>
</feature>
<dbReference type="PANTHER" id="PTHR30520:SF2">
    <property type="entry name" value="INNER MEMBRANE PROTEIN YFDC"/>
    <property type="match status" value="1"/>
</dbReference>
<evidence type="ECO:0000256" key="6">
    <source>
        <dbReference type="SAM" id="Phobius"/>
    </source>
</evidence>
<dbReference type="PANTHER" id="PTHR30520">
    <property type="entry name" value="FORMATE TRANSPORTER-RELATED"/>
    <property type="match status" value="1"/>
</dbReference>
<organism evidence="7 8">
    <name type="scientific">Curtobacterium oceanosedimentum</name>
    <dbReference type="NCBI Taxonomy" id="465820"/>
    <lineage>
        <taxon>Bacteria</taxon>
        <taxon>Bacillati</taxon>
        <taxon>Actinomycetota</taxon>
        <taxon>Actinomycetes</taxon>
        <taxon>Micrococcales</taxon>
        <taxon>Microbacteriaceae</taxon>
        <taxon>Curtobacterium</taxon>
    </lineage>
</organism>
<dbReference type="Pfam" id="PF01226">
    <property type="entry name" value="Form_Nir_trans"/>
    <property type="match status" value="1"/>
</dbReference>
<dbReference type="AlphaFoldDB" id="A0A147DTH9"/>
<gene>
    <name evidence="7" type="ORF">NS359_03015</name>
</gene>
<evidence type="ECO:0000256" key="1">
    <source>
        <dbReference type="ARBA" id="ARBA00004141"/>
    </source>
</evidence>
<comment type="subcellular location">
    <subcellularLocation>
        <location evidence="1">Membrane</location>
        <topology evidence="1">Multi-pass membrane protein</topology>
    </subcellularLocation>
</comment>
<name>A0A147DTH9_9MICO</name>
<feature type="transmembrane region" description="Helical" evidence="6">
    <location>
        <begin position="69"/>
        <end position="87"/>
    </location>
</feature>
<dbReference type="InterPro" id="IPR023271">
    <property type="entry name" value="Aquaporin-like"/>
</dbReference>
<keyword evidence="4 6" id="KW-0472">Membrane</keyword>
<keyword evidence="3 6" id="KW-1133">Transmembrane helix</keyword>
<evidence type="ECO:0000313" key="8">
    <source>
        <dbReference type="Proteomes" id="UP000072763"/>
    </source>
</evidence>
<feature type="transmembrane region" description="Helical" evidence="6">
    <location>
        <begin position="156"/>
        <end position="176"/>
    </location>
</feature>
<dbReference type="EMBL" id="LDRC01000012">
    <property type="protein sequence ID" value="KTR53575.1"/>
    <property type="molecule type" value="Genomic_DNA"/>
</dbReference>
<reference evidence="7 8" key="1">
    <citation type="journal article" date="2016" name="Front. Microbiol.">
        <title>Genomic Resource of Rice Seed Associated Bacteria.</title>
        <authorList>
            <person name="Midha S."/>
            <person name="Bansal K."/>
            <person name="Sharma S."/>
            <person name="Kumar N."/>
            <person name="Patil P.P."/>
            <person name="Chaudhry V."/>
            <person name="Patil P.B."/>
        </authorList>
    </citation>
    <scope>NUCLEOTIDE SEQUENCE [LARGE SCALE GENOMIC DNA]</scope>
    <source>
        <strain evidence="7 8">NS359</strain>
    </source>
</reference>
<comment type="caution">
    <text evidence="7">The sequence shown here is derived from an EMBL/GenBank/DDBJ whole genome shotgun (WGS) entry which is preliminary data.</text>
</comment>
<evidence type="ECO:0000256" key="5">
    <source>
        <dbReference type="SAM" id="MobiDB-lite"/>
    </source>
</evidence>
<dbReference type="STRING" id="465820.NS263_06510"/>
<dbReference type="GO" id="GO:0005886">
    <property type="term" value="C:plasma membrane"/>
    <property type="evidence" value="ECO:0007669"/>
    <property type="project" value="TreeGrafter"/>
</dbReference>
<evidence type="ECO:0000256" key="4">
    <source>
        <dbReference type="ARBA" id="ARBA00023136"/>
    </source>
</evidence>
<dbReference type="RefSeq" id="WP_058748930.1">
    <property type="nucleotide sequence ID" value="NZ_LDRC01000012.1"/>
</dbReference>
<dbReference type="Proteomes" id="UP000072763">
    <property type="component" value="Unassembled WGS sequence"/>
</dbReference>
<keyword evidence="2 6" id="KW-0812">Transmembrane</keyword>
<protein>
    <submittedName>
        <fullName evidence="7">Formate transporter</fullName>
    </submittedName>
</protein>
<evidence type="ECO:0000256" key="2">
    <source>
        <dbReference type="ARBA" id="ARBA00022692"/>
    </source>
</evidence>
<dbReference type="GO" id="GO:0015499">
    <property type="term" value="F:formate transmembrane transporter activity"/>
    <property type="evidence" value="ECO:0007669"/>
    <property type="project" value="TreeGrafter"/>
</dbReference>
<feature type="transmembrane region" description="Helical" evidence="6">
    <location>
        <begin position="41"/>
        <end position="63"/>
    </location>
</feature>
<proteinExistence type="predicted"/>
<accession>A0A147DTH9</accession>
<dbReference type="Gene3D" id="1.20.1080.10">
    <property type="entry name" value="Glycerol uptake facilitator protein"/>
    <property type="match status" value="1"/>
</dbReference>